<keyword evidence="1" id="KW-0812">Transmembrane</keyword>
<dbReference type="AlphaFoldDB" id="A0A4V2XL27"/>
<dbReference type="RefSeq" id="WP_131943595.1">
    <property type="nucleotide sequence ID" value="NZ_BAAAMX010000026.1"/>
</dbReference>
<organism evidence="3 4">
    <name type="scientific">Actinomadura bangladeshensis</name>
    <dbReference type="NCBI Taxonomy" id="453573"/>
    <lineage>
        <taxon>Bacteria</taxon>
        <taxon>Bacillati</taxon>
        <taxon>Actinomycetota</taxon>
        <taxon>Actinomycetes</taxon>
        <taxon>Streptosporangiales</taxon>
        <taxon>Thermomonosporaceae</taxon>
        <taxon>Actinomadura</taxon>
    </lineage>
</organism>
<evidence type="ECO:0000313" key="3">
    <source>
        <dbReference type="EMBL" id="TDC08826.1"/>
    </source>
</evidence>
<dbReference type="Gene3D" id="1.20.144.10">
    <property type="entry name" value="Phosphatidic acid phosphatase type 2/haloperoxidase"/>
    <property type="match status" value="1"/>
</dbReference>
<feature type="transmembrane region" description="Helical" evidence="1">
    <location>
        <begin position="207"/>
        <end position="226"/>
    </location>
</feature>
<evidence type="ECO:0000259" key="2">
    <source>
        <dbReference type="Pfam" id="PF01569"/>
    </source>
</evidence>
<name>A0A4V2XL27_9ACTN</name>
<dbReference type="Proteomes" id="UP000295431">
    <property type="component" value="Unassembled WGS sequence"/>
</dbReference>
<dbReference type="SUPFAM" id="SSF48317">
    <property type="entry name" value="Acid phosphatase/Vanadium-dependent haloperoxidase"/>
    <property type="match status" value="1"/>
</dbReference>
<dbReference type="EMBL" id="SMJW01000208">
    <property type="protein sequence ID" value="TDC08826.1"/>
    <property type="molecule type" value="Genomic_DNA"/>
</dbReference>
<dbReference type="InterPro" id="IPR036938">
    <property type="entry name" value="PAP2/HPO_sf"/>
</dbReference>
<evidence type="ECO:0000313" key="4">
    <source>
        <dbReference type="Proteomes" id="UP000295431"/>
    </source>
</evidence>
<comment type="caution">
    <text evidence="3">The sequence shown here is derived from an EMBL/GenBank/DDBJ whole genome shotgun (WGS) entry which is preliminary data.</text>
</comment>
<dbReference type="InterPro" id="IPR000326">
    <property type="entry name" value="PAP2/HPO"/>
</dbReference>
<feature type="transmembrane region" description="Helical" evidence="1">
    <location>
        <begin position="47"/>
        <end position="72"/>
    </location>
</feature>
<dbReference type="OrthoDB" id="5289372at2"/>
<keyword evidence="1" id="KW-0472">Membrane</keyword>
<evidence type="ECO:0000256" key="1">
    <source>
        <dbReference type="SAM" id="Phobius"/>
    </source>
</evidence>
<proteinExistence type="predicted"/>
<gene>
    <name evidence="3" type="ORF">E1284_30385</name>
</gene>
<keyword evidence="1" id="KW-1133">Transmembrane helix</keyword>
<reference evidence="3 4" key="1">
    <citation type="submission" date="2019-03" db="EMBL/GenBank/DDBJ databases">
        <title>Draft genome sequences of novel Actinobacteria.</title>
        <authorList>
            <person name="Sahin N."/>
            <person name="Ay H."/>
            <person name="Saygin H."/>
        </authorList>
    </citation>
    <scope>NUCLEOTIDE SEQUENCE [LARGE SCALE GENOMIC DNA]</scope>
    <source>
        <strain evidence="3 4">DSM 45347</strain>
    </source>
</reference>
<feature type="transmembrane region" description="Helical" evidence="1">
    <location>
        <begin position="238"/>
        <end position="256"/>
    </location>
</feature>
<dbReference type="Pfam" id="PF01569">
    <property type="entry name" value="PAP2"/>
    <property type="match status" value="1"/>
</dbReference>
<protein>
    <submittedName>
        <fullName evidence="3">Phosphatase PAP2 family protein</fullName>
    </submittedName>
</protein>
<sequence length="279" mass="29897">MPALVAFCAVGLVLSFLIGYVWARRPAGARTSAAARLRAARAQLDRTLGPAGSFIVFLGAGTFLVTAVCLPLGELCQRLLRAHDVPMFDLAQRHVRPGAWTDAMNVLTRSGNVWPTRYVAVAAVVVLTLVALKTHRPPWVPALLIGSVTAVERFQQTTLAALVDRGHPPTTLGTYPSGGCARLISIYGAITLVTLSYLKAAPRVRAAVWGGLAAFAFLEGYTRWYLSKHWITDVYAGWIYGYLLLAVAVFAGWSLLAERTDGEPPGDGEPEPVRAASAG</sequence>
<feature type="transmembrane region" description="Helical" evidence="1">
    <location>
        <begin position="114"/>
        <end position="132"/>
    </location>
</feature>
<feature type="domain" description="Phosphatidic acid phosphatase type 2/haloperoxidase" evidence="2">
    <location>
        <begin position="130"/>
        <end position="249"/>
    </location>
</feature>
<keyword evidence="4" id="KW-1185">Reference proteome</keyword>
<accession>A0A4V2XL27</accession>